<sequence length="141" mass="15732">MGFRLMIVDDSSSMRSIVKRTVEMSGFDVEHFFEADNGKTALEILDNEWVDAILSDLNMPVMDGEAFLTALQENPMFSEIPVIVVTTEGRDEKLQQLRSLGAAAFIKKPFKPEVIRDTLVRALGLESLDALGEDDGDDMDF</sequence>
<keyword evidence="1 2" id="KW-0597">Phosphoprotein</keyword>
<keyword evidence="5" id="KW-1185">Reference proteome</keyword>
<dbReference type="Pfam" id="PF00072">
    <property type="entry name" value="Response_reg"/>
    <property type="match status" value="1"/>
</dbReference>
<evidence type="ECO:0000256" key="2">
    <source>
        <dbReference type="PROSITE-ProRule" id="PRU00169"/>
    </source>
</evidence>
<dbReference type="Proteomes" id="UP000183994">
    <property type="component" value="Unassembled WGS sequence"/>
</dbReference>
<gene>
    <name evidence="4" type="ORF">SAMN02745216_04672</name>
</gene>
<evidence type="ECO:0000313" key="5">
    <source>
        <dbReference type="Proteomes" id="UP000183994"/>
    </source>
</evidence>
<dbReference type="SUPFAM" id="SSF52172">
    <property type="entry name" value="CheY-like"/>
    <property type="match status" value="1"/>
</dbReference>
<protein>
    <submittedName>
        <fullName evidence="4">Two-component system, chemotaxis family, response regulator CheY</fullName>
    </submittedName>
</protein>
<dbReference type="InterPro" id="IPR011006">
    <property type="entry name" value="CheY-like_superfamily"/>
</dbReference>
<dbReference type="EMBL" id="FQZU01000047">
    <property type="protein sequence ID" value="SHL13487.1"/>
    <property type="molecule type" value="Genomic_DNA"/>
</dbReference>
<proteinExistence type="predicted"/>
<dbReference type="InterPro" id="IPR050595">
    <property type="entry name" value="Bact_response_regulator"/>
</dbReference>
<dbReference type="InterPro" id="IPR001789">
    <property type="entry name" value="Sig_transdc_resp-reg_receiver"/>
</dbReference>
<dbReference type="SMART" id="SM00448">
    <property type="entry name" value="REC"/>
    <property type="match status" value="1"/>
</dbReference>
<dbReference type="AlphaFoldDB" id="A0A1M6Y5I4"/>
<feature type="modified residue" description="4-aspartylphosphate" evidence="2">
    <location>
        <position position="56"/>
    </location>
</feature>
<organism evidence="4 5">
    <name type="scientific">Desulfatibacillum alkenivorans DSM 16219</name>
    <dbReference type="NCBI Taxonomy" id="1121393"/>
    <lineage>
        <taxon>Bacteria</taxon>
        <taxon>Pseudomonadati</taxon>
        <taxon>Thermodesulfobacteriota</taxon>
        <taxon>Desulfobacteria</taxon>
        <taxon>Desulfobacterales</taxon>
        <taxon>Desulfatibacillaceae</taxon>
        <taxon>Desulfatibacillum</taxon>
    </lineage>
</organism>
<feature type="domain" description="Response regulatory" evidence="3">
    <location>
        <begin position="4"/>
        <end position="123"/>
    </location>
</feature>
<dbReference type="PANTHER" id="PTHR44591">
    <property type="entry name" value="STRESS RESPONSE REGULATOR PROTEIN 1"/>
    <property type="match status" value="1"/>
</dbReference>
<dbReference type="STRING" id="1121393.SAMN02745216_04672"/>
<accession>A0A1M6Y5I4</accession>
<evidence type="ECO:0000256" key="1">
    <source>
        <dbReference type="ARBA" id="ARBA00022553"/>
    </source>
</evidence>
<evidence type="ECO:0000259" key="3">
    <source>
        <dbReference type="PROSITE" id="PS50110"/>
    </source>
</evidence>
<reference evidence="5" key="1">
    <citation type="submission" date="2016-11" db="EMBL/GenBank/DDBJ databases">
        <authorList>
            <person name="Varghese N."/>
            <person name="Submissions S."/>
        </authorList>
    </citation>
    <scope>NUCLEOTIDE SEQUENCE [LARGE SCALE GENOMIC DNA]</scope>
    <source>
        <strain evidence="5">DSM 16219</strain>
    </source>
</reference>
<evidence type="ECO:0000313" key="4">
    <source>
        <dbReference type="EMBL" id="SHL13487.1"/>
    </source>
</evidence>
<dbReference type="RefSeq" id="WP_073478659.1">
    <property type="nucleotide sequence ID" value="NZ_FQZU01000047.1"/>
</dbReference>
<dbReference type="PANTHER" id="PTHR44591:SF25">
    <property type="entry name" value="CHEMOTAXIS TWO-COMPONENT RESPONSE REGULATOR"/>
    <property type="match status" value="1"/>
</dbReference>
<name>A0A1M6Y5I4_9BACT</name>
<dbReference type="Gene3D" id="3.40.50.2300">
    <property type="match status" value="1"/>
</dbReference>
<dbReference type="GO" id="GO:0000160">
    <property type="term" value="P:phosphorelay signal transduction system"/>
    <property type="evidence" value="ECO:0007669"/>
    <property type="project" value="InterPro"/>
</dbReference>
<dbReference type="PROSITE" id="PS50110">
    <property type="entry name" value="RESPONSE_REGULATORY"/>
    <property type="match status" value="1"/>
</dbReference>
<dbReference type="OrthoDB" id="9786548at2"/>